<feature type="transmembrane region" description="Helical" evidence="6">
    <location>
        <begin position="401"/>
        <end position="421"/>
    </location>
</feature>
<feature type="transmembrane region" description="Helical" evidence="6">
    <location>
        <begin position="299"/>
        <end position="321"/>
    </location>
</feature>
<feature type="transmembrane region" description="Helical" evidence="6">
    <location>
        <begin position="804"/>
        <end position="824"/>
    </location>
</feature>
<sequence>MPRTGTRLVPPALVICWRELRQGKGEFGVFLACLILGVFAITGVGSFSQAARQGLLADARSIMGGDVEVMLTSRQMTTEQHAFFAGFGTISQVAETRTMARFGDDALLVELKGVDGNYPLYGQVQTREGIEPGALLGNEGDLPLCFVEGLLLDRLGVHVGEVIGVGGMPFRIGGVLTFEPDRIVQAFSLGPRVMVALKDLNRSDLAKPGNLVRYRYRVKMDGGDAQQLVALAKERFPHAGWAIRDFSRAAPSIRRLLERLDINLTLMGLAALLIGGLGISGAVRGYIGRRIKRIAVMKCVGGTAGVLLWAYFLQILLLGALGSGIGMVLGALVPTLAALFFSEVLPISLRTGVYVEPMIRAGLFGICTTMAFCSGTLVRAVSVSPATLFRGYVDQDQGGGFLARVLPGLFFALLVIFVMTFTENTRLALGFILGTLGCFVVFALAARGLCWLAAHVPYLPYAWARLGLGQIVRPGAPTTSLVFALGLGLTCLVAVALVNANLTRALSRDVADKAPSFFFMDIQQHETARFMEVVGGISGPENMSARPVIRGRIMKIAGKNVEQVVIDPEVSWAVRGDRMLTYAGAMPEDTIIARGIWWPEDYKGKPLISLTSDLARGFGVDVGDTLTVNVLGRNITATIANIRDVDWTTLAMQFAIIFAPGVLDKAPGTTLAAVRATPEQESRIFGVVSDLFPTVAIIRIKDVLDHVGALFGRMARVFQSVSALALVSGFLVLAGAFSADQHRRIYDAVIYKVCGATRKDIILALMTEFAVIGLGAGCIGCLTGSLAAWGVIAGFMHMPFVVDPLLAVTTVIAGIVMAVGLGLLGTIRALGKKPAGYLRNE</sequence>
<evidence type="ECO:0000256" key="4">
    <source>
        <dbReference type="ARBA" id="ARBA00022989"/>
    </source>
</evidence>
<evidence type="ECO:0000256" key="2">
    <source>
        <dbReference type="ARBA" id="ARBA00022475"/>
    </source>
</evidence>
<keyword evidence="3 6" id="KW-0812">Transmembrane</keyword>
<evidence type="ECO:0000259" key="8">
    <source>
        <dbReference type="Pfam" id="PF12704"/>
    </source>
</evidence>
<evidence type="ECO:0000256" key="6">
    <source>
        <dbReference type="SAM" id="Phobius"/>
    </source>
</evidence>
<dbReference type="GO" id="GO:0005886">
    <property type="term" value="C:plasma membrane"/>
    <property type="evidence" value="ECO:0007669"/>
    <property type="project" value="UniProtKB-SubCell"/>
</dbReference>
<feature type="domain" description="MacB-like periplasmic core" evidence="8">
    <location>
        <begin position="31"/>
        <end position="203"/>
    </location>
</feature>
<comment type="subcellular location">
    <subcellularLocation>
        <location evidence="1">Cell membrane</location>
        <topology evidence="1">Multi-pass membrane protein</topology>
    </subcellularLocation>
</comment>
<feature type="transmembrane region" description="Helical" evidence="6">
    <location>
        <begin position="428"/>
        <end position="454"/>
    </location>
</feature>
<evidence type="ECO:0000259" key="7">
    <source>
        <dbReference type="Pfam" id="PF02687"/>
    </source>
</evidence>
<keyword evidence="4 6" id="KW-1133">Transmembrane helix</keyword>
<feature type="transmembrane region" description="Helical" evidence="6">
    <location>
        <begin position="27"/>
        <end position="47"/>
    </location>
</feature>
<keyword evidence="5 6" id="KW-0472">Membrane</keyword>
<keyword evidence="2" id="KW-1003">Cell membrane</keyword>
<dbReference type="InterPro" id="IPR003838">
    <property type="entry name" value="ABC3_permease_C"/>
</dbReference>
<dbReference type="InterPro" id="IPR025857">
    <property type="entry name" value="MacB_PCD"/>
</dbReference>
<evidence type="ECO:0000256" key="1">
    <source>
        <dbReference type="ARBA" id="ARBA00004651"/>
    </source>
</evidence>
<dbReference type="PANTHER" id="PTHR30287:SF1">
    <property type="entry name" value="INNER MEMBRANE PROTEIN"/>
    <property type="match status" value="1"/>
</dbReference>
<feature type="transmembrane region" description="Helical" evidence="6">
    <location>
        <begin position="761"/>
        <end position="792"/>
    </location>
</feature>
<feature type="transmembrane region" description="Helical" evidence="6">
    <location>
        <begin position="361"/>
        <end position="381"/>
    </location>
</feature>
<keyword evidence="10" id="KW-1185">Reference proteome</keyword>
<feature type="domain" description="ABC3 transporter permease C-terminal" evidence="7">
    <location>
        <begin position="721"/>
        <end position="834"/>
    </location>
</feature>
<feature type="transmembrane region" description="Helical" evidence="6">
    <location>
        <begin position="720"/>
        <end position="740"/>
    </location>
</feature>
<feature type="transmembrane region" description="Helical" evidence="6">
    <location>
        <begin position="474"/>
        <end position="498"/>
    </location>
</feature>
<dbReference type="RefSeq" id="WP_176724217.1">
    <property type="nucleotide sequence ID" value="NZ_BDFE01000016.1"/>
</dbReference>
<organism evidence="9 10">
    <name type="scientific">Desulfoplanes formicivorans</name>
    <dbReference type="NCBI Taxonomy" id="1592317"/>
    <lineage>
        <taxon>Bacteria</taxon>
        <taxon>Pseudomonadati</taxon>
        <taxon>Thermodesulfobacteriota</taxon>
        <taxon>Desulfovibrionia</taxon>
        <taxon>Desulfovibrionales</taxon>
        <taxon>Desulfoplanaceae</taxon>
        <taxon>Desulfoplanes</taxon>
    </lineage>
</organism>
<proteinExistence type="predicted"/>
<evidence type="ECO:0000313" key="9">
    <source>
        <dbReference type="EMBL" id="GAU09031.1"/>
    </source>
</evidence>
<feature type="domain" description="ABC3 transporter permease C-terminal" evidence="7">
    <location>
        <begin position="267"/>
        <end position="381"/>
    </location>
</feature>
<dbReference type="AlphaFoldDB" id="A0A194AIY6"/>
<accession>A0A194AIY6</accession>
<dbReference type="PANTHER" id="PTHR30287">
    <property type="entry name" value="MEMBRANE COMPONENT OF PREDICTED ABC SUPERFAMILY METABOLITE UPTAKE TRANSPORTER"/>
    <property type="match status" value="1"/>
</dbReference>
<dbReference type="Proteomes" id="UP000095200">
    <property type="component" value="Unassembled WGS sequence"/>
</dbReference>
<protein>
    <recommendedName>
        <fullName evidence="11">ABC transporter permease</fullName>
    </recommendedName>
</protein>
<feature type="transmembrane region" description="Helical" evidence="6">
    <location>
        <begin position="264"/>
        <end position="287"/>
    </location>
</feature>
<feature type="transmembrane region" description="Helical" evidence="6">
    <location>
        <begin position="327"/>
        <end position="349"/>
    </location>
</feature>
<reference evidence="10" key="1">
    <citation type="submission" date="2016-06" db="EMBL/GenBank/DDBJ databases">
        <title>Draft genome sequence of Desulfoplanes formicivorans strain Pf12B.</title>
        <authorList>
            <person name="Watanabe M."/>
            <person name="Kojima H."/>
            <person name="Fukui M."/>
        </authorList>
    </citation>
    <scope>NUCLEOTIDE SEQUENCE [LARGE SCALE GENOMIC DNA]</scope>
    <source>
        <strain evidence="10">Pf12B</strain>
    </source>
</reference>
<evidence type="ECO:0000313" key="10">
    <source>
        <dbReference type="Proteomes" id="UP000095200"/>
    </source>
</evidence>
<dbReference type="EMBL" id="BDFE01000016">
    <property type="protein sequence ID" value="GAU09031.1"/>
    <property type="molecule type" value="Genomic_DNA"/>
</dbReference>
<dbReference type="STRING" id="1592317.DPF_1751"/>
<comment type="caution">
    <text evidence="9">The sequence shown here is derived from an EMBL/GenBank/DDBJ whole genome shotgun (WGS) entry which is preliminary data.</text>
</comment>
<dbReference type="InterPro" id="IPR038766">
    <property type="entry name" value="Membrane_comp_ABC_pdt"/>
</dbReference>
<evidence type="ECO:0000256" key="5">
    <source>
        <dbReference type="ARBA" id="ARBA00023136"/>
    </source>
</evidence>
<dbReference type="Pfam" id="PF02687">
    <property type="entry name" value="FtsX"/>
    <property type="match status" value="2"/>
</dbReference>
<evidence type="ECO:0008006" key="11">
    <source>
        <dbReference type="Google" id="ProtNLM"/>
    </source>
</evidence>
<name>A0A194AIY6_9BACT</name>
<evidence type="ECO:0000256" key="3">
    <source>
        <dbReference type="ARBA" id="ARBA00022692"/>
    </source>
</evidence>
<dbReference type="Pfam" id="PF12704">
    <property type="entry name" value="MacB_PCD"/>
    <property type="match status" value="1"/>
</dbReference>
<gene>
    <name evidence="9" type="ORF">DPF_1751</name>
</gene>